<gene>
    <name evidence="1" type="ORF">RFEPED_0036</name>
</gene>
<accession>A0A0F3MPK9</accession>
<proteinExistence type="predicted"/>
<evidence type="ECO:0000313" key="1">
    <source>
        <dbReference type="EMBL" id="KJV57670.1"/>
    </source>
</evidence>
<protein>
    <submittedName>
        <fullName evidence="1">Uncharacterized protein</fullName>
    </submittedName>
</protein>
<sequence length="63" mass="7490">MKETTYDEEKQSLFEQMMMSAKNTKLPPEYLHTKGINLYSNAIILYQEKKVINYAIQKNLFNL</sequence>
<reference evidence="1 2" key="1">
    <citation type="submission" date="2015-01" db="EMBL/GenBank/DDBJ databases">
        <title>Genome Sequencing of Rickettsiales.</title>
        <authorList>
            <person name="Daugherty S.C."/>
            <person name="Su Q."/>
            <person name="Abolude K."/>
            <person name="Beier-Sexton M."/>
            <person name="Carlyon J.A."/>
            <person name="Carter R."/>
            <person name="Day N.P."/>
            <person name="Dumler S.J."/>
            <person name="Dyachenko V."/>
            <person name="Godinez A."/>
            <person name="Kurtti T.J."/>
            <person name="Lichay M."/>
            <person name="Mullins K.E."/>
            <person name="Ott S."/>
            <person name="Pappas-Brown V."/>
            <person name="Paris D.H."/>
            <person name="Patel P."/>
            <person name="Richards A.L."/>
            <person name="Sadzewicz L."/>
            <person name="Sears K."/>
            <person name="Seidman D."/>
            <person name="Sengamalay N."/>
            <person name="Stenos J."/>
            <person name="Tallon L.J."/>
            <person name="Vincent G."/>
            <person name="Fraser C.M."/>
            <person name="Munderloh U."/>
            <person name="Dunning-Hotopp J.C."/>
        </authorList>
    </citation>
    <scope>NUCLEOTIDE SEQUENCE [LARGE SCALE GENOMIC DNA]</scope>
    <source>
        <strain evidence="1 2">Pedreira</strain>
    </source>
</reference>
<dbReference type="Proteomes" id="UP000033475">
    <property type="component" value="Unassembled WGS sequence"/>
</dbReference>
<name>A0A0F3MPK9_RICFI</name>
<evidence type="ECO:0000313" key="2">
    <source>
        <dbReference type="Proteomes" id="UP000033475"/>
    </source>
</evidence>
<dbReference type="AlphaFoldDB" id="A0A0F3MPK9"/>
<organism evidence="1 2">
    <name type="scientific">Rickettsia felis str. Pedreira</name>
    <dbReference type="NCBI Taxonomy" id="1359196"/>
    <lineage>
        <taxon>Bacteria</taxon>
        <taxon>Pseudomonadati</taxon>
        <taxon>Pseudomonadota</taxon>
        <taxon>Alphaproteobacteria</taxon>
        <taxon>Rickettsiales</taxon>
        <taxon>Rickettsiaceae</taxon>
        <taxon>Rickettsieae</taxon>
        <taxon>Rickettsia</taxon>
        <taxon>spotted fever group</taxon>
    </lineage>
</organism>
<comment type="caution">
    <text evidence="1">The sequence shown here is derived from an EMBL/GenBank/DDBJ whole genome shotgun (WGS) entry which is preliminary data.</text>
</comment>
<dbReference type="EMBL" id="LANQ01000001">
    <property type="protein sequence ID" value="KJV57670.1"/>
    <property type="molecule type" value="Genomic_DNA"/>
</dbReference>
<dbReference type="PATRIC" id="fig|1359196.3.peg.34"/>
<dbReference type="RefSeq" id="WP_041405319.1">
    <property type="nucleotide sequence ID" value="NZ_LANQ01000001.1"/>
</dbReference>